<name>I3YB78_THIV6</name>
<protein>
    <submittedName>
        <fullName evidence="1">Type VI secretion lipoprotein, VC_A0113 family</fullName>
    </submittedName>
</protein>
<sequence>MTWIRAILYQRIQTREQVILSSQRRPIGCAFAGLAFILLTGCGGKPTLPPVPSEKPPLQLRVEVAAAPDANRNPGGKPLSVVVRLYELKSQGVFAKADFFSLYDREGEVLGGDLIARDEVTLAPGQFLPIARPLNPEATYLGVIAAFREIDQARWRDLMRLKPGMDNTLLVEVGANAVSIRHR</sequence>
<dbReference type="NCBIfam" id="TIGR03352">
    <property type="entry name" value="VI_chp_3"/>
    <property type="match status" value="1"/>
</dbReference>
<reference evidence="1 2" key="1">
    <citation type="submission" date="2012-06" db="EMBL/GenBank/DDBJ databases">
        <title>Complete sequence of Thiocystis violascens DSM 198.</title>
        <authorList>
            <consortium name="US DOE Joint Genome Institute"/>
            <person name="Lucas S."/>
            <person name="Han J."/>
            <person name="Lapidus A."/>
            <person name="Cheng J.-F."/>
            <person name="Goodwin L."/>
            <person name="Pitluck S."/>
            <person name="Peters L."/>
            <person name="Ovchinnikova G."/>
            <person name="Teshima H."/>
            <person name="Detter J.C."/>
            <person name="Han C."/>
            <person name="Tapia R."/>
            <person name="Land M."/>
            <person name="Hauser L."/>
            <person name="Kyrpides N."/>
            <person name="Ivanova N."/>
            <person name="Pagani I."/>
            <person name="Vogl K."/>
            <person name="Liu Z."/>
            <person name="Frigaard N.-U."/>
            <person name="Bryant D."/>
            <person name="Woyke T."/>
        </authorList>
    </citation>
    <scope>NUCLEOTIDE SEQUENCE [LARGE SCALE GENOMIC DNA]</scope>
    <source>
        <strain evidence="2">ATCC 17096 / DSM 198 / 6111</strain>
    </source>
</reference>
<dbReference type="InterPro" id="IPR038706">
    <property type="entry name" value="Type_VI_SciN-like_sf"/>
</dbReference>
<dbReference type="AlphaFoldDB" id="I3YB78"/>
<dbReference type="Pfam" id="PF12790">
    <property type="entry name" value="T6SS-SciN"/>
    <property type="match status" value="1"/>
</dbReference>
<proteinExistence type="predicted"/>
<dbReference type="Proteomes" id="UP000006062">
    <property type="component" value="Chromosome"/>
</dbReference>
<dbReference type="EMBL" id="CP003154">
    <property type="protein sequence ID" value="AFL74246.1"/>
    <property type="molecule type" value="Genomic_DNA"/>
</dbReference>
<dbReference type="PANTHER" id="PTHR37625">
    <property type="entry name" value="OUTER MEMBRANE LIPOPROTEIN-RELATED"/>
    <property type="match status" value="1"/>
</dbReference>
<dbReference type="PANTHER" id="PTHR37625:SF4">
    <property type="entry name" value="OUTER MEMBRANE LIPOPROTEIN"/>
    <property type="match status" value="1"/>
</dbReference>
<dbReference type="HOGENOM" id="CLU_092347_1_1_6"/>
<dbReference type="InterPro" id="IPR017734">
    <property type="entry name" value="T6SS_SciN"/>
</dbReference>
<dbReference type="KEGG" id="tvi:Thivi_2299"/>
<dbReference type="eggNOG" id="COG3521">
    <property type="taxonomic scope" value="Bacteria"/>
</dbReference>
<evidence type="ECO:0000313" key="2">
    <source>
        <dbReference type="Proteomes" id="UP000006062"/>
    </source>
</evidence>
<gene>
    <name evidence="1" type="ordered locus">Thivi_2299</name>
</gene>
<keyword evidence="2" id="KW-1185">Reference proteome</keyword>
<dbReference type="Gene3D" id="2.60.40.4150">
    <property type="entry name" value="Type VI secretion system, lipoprotein SciN"/>
    <property type="match status" value="1"/>
</dbReference>
<organism evidence="1 2">
    <name type="scientific">Thiocystis violascens (strain ATCC 17096 / DSM 198 / 6111)</name>
    <name type="common">Chromatium violascens</name>
    <dbReference type="NCBI Taxonomy" id="765911"/>
    <lineage>
        <taxon>Bacteria</taxon>
        <taxon>Pseudomonadati</taxon>
        <taxon>Pseudomonadota</taxon>
        <taxon>Gammaproteobacteria</taxon>
        <taxon>Chromatiales</taxon>
        <taxon>Chromatiaceae</taxon>
        <taxon>Thiocystis</taxon>
    </lineage>
</organism>
<accession>I3YB78</accession>
<keyword evidence="1" id="KW-0449">Lipoprotein</keyword>
<dbReference type="STRING" id="765911.Thivi_2299"/>
<dbReference type="OrthoDB" id="5471061at2"/>
<evidence type="ECO:0000313" key="1">
    <source>
        <dbReference type="EMBL" id="AFL74246.1"/>
    </source>
</evidence>